<reference evidence="1" key="1">
    <citation type="submission" date="2009-01" db="EMBL/GenBank/DDBJ databases">
        <title>Complete sequence of chromosome Cyanothece sp. PCC 7425.</title>
        <authorList>
            <consortium name="US DOE Joint Genome Institute"/>
            <person name="Lucas S."/>
            <person name="Copeland A."/>
            <person name="Lapidus A."/>
            <person name="Glavina del Rio T."/>
            <person name="Dalin E."/>
            <person name="Tice H."/>
            <person name="Bruce D."/>
            <person name="Goodwin L."/>
            <person name="Pitluck S."/>
            <person name="Sims D."/>
            <person name="Meineke L."/>
            <person name="Brettin T."/>
            <person name="Detter J.C."/>
            <person name="Han C."/>
            <person name="Larimer F."/>
            <person name="Land M."/>
            <person name="Hauser L."/>
            <person name="Kyrpides N."/>
            <person name="Ovchinnikova G."/>
            <person name="Liberton M."/>
            <person name="Stoeckel J."/>
            <person name="Banerjee A."/>
            <person name="Singh A."/>
            <person name="Page L."/>
            <person name="Sato H."/>
            <person name="Zhao L."/>
            <person name="Sherman L."/>
            <person name="Pakrasi H."/>
            <person name="Richardson P."/>
        </authorList>
    </citation>
    <scope>NUCLEOTIDE SEQUENCE</scope>
    <source>
        <strain evidence="1">PCC 7425</strain>
    </source>
</reference>
<gene>
    <name evidence="1" type="ordered locus">Cyan7425_2505</name>
</gene>
<dbReference type="PANTHER" id="PTHR34796">
    <property type="entry name" value="EXPRESSED PROTEIN"/>
    <property type="match status" value="1"/>
</dbReference>
<organism evidence="1">
    <name type="scientific">Cyanothece sp. (strain PCC 7425 / ATCC 29141)</name>
    <dbReference type="NCBI Taxonomy" id="395961"/>
    <lineage>
        <taxon>Bacteria</taxon>
        <taxon>Bacillati</taxon>
        <taxon>Cyanobacteriota</taxon>
        <taxon>Cyanophyceae</taxon>
        <taxon>Gomontiellales</taxon>
        <taxon>Cyanothecaceae</taxon>
        <taxon>Cyanothece</taxon>
    </lineage>
</organism>
<dbReference type="STRING" id="395961.Cyan7425_2505"/>
<evidence type="ECO:0008006" key="2">
    <source>
        <dbReference type="Google" id="ProtNLM"/>
    </source>
</evidence>
<dbReference type="HOGENOM" id="CLU_125317_1_1_3"/>
<dbReference type="AlphaFoldDB" id="B8HY59"/>
<evidence type="ECO:0000313" key="1">
    <source>
        <dbReference type="EMBL" id="ACL44862.1"/>
    </source>
</evidence>
<dbReference type="SUPFAM" id="SSF140663">
    <property type="entry name" value="TTHA0068-like"/>
    <property type="match status" value="1"/>
</dbReference>
<dbReference type="OrthoDB" id="165483at2"/>
<dbReference type="InterPro" id="IPR023203">
    <property type="entry name" value="TTHA0068_sf"/>
</dbReference>
<sequence length="119" mass="13536">MSHPPPQFWQAVSQFNRGEFYACHDSLEPLWMEADQSERNFYQGILQIAVACYHLGNQNQRGAMILLGEGINRLQLYRPTYANLDLETFLSQSAELLAGLQASLPLPPLHLPQLRELTP</sequence>
<dbReference type="InterPro" id="IPR005500">
    <property type="entry name" value="DUF309"/>
</dbReference>
<dbReference type="eggNOG" id="COG1547">
    <property type="taxonomic scope" value="Bacteria"/>
</dbReference>
<dbReference type="KEGG" id="cyn:Cyan7425_2505"/>
<dbReference type="Gene3D" id="1.10.3450.10">
    <property type="entry name" value="TTHA0068-like"/>
    <property type="match status" value="1"/>
</dbReference>
<accession>B8HY59</accession>
<dbReference type="Pfam" id="PF03745">
    <property type="entry name" value="DUF309"/>
    <property type="match status" value="1"/>
</dbReference>
<protein>
    <recommendedName>
        <fullName evidence="2">DUF309 domain-containing protein</fullName>
    </recommendedName>
</protein>
<proteinExistence type="predicted"/>
<name>B8HY59_CYAP4</name>
<dbReference type="PANTHER" id="PTHR34796:SF1">
    <property type="entry name" value="EXPRESSED PROTEIN"/>
    <property type="match status" value="1"/>
</dbReference>
<dbReference type="EMBL" id="CP001344">
    <property type="protein sequence ID" value="ACL44862.1"/>
    <property type="molecule type" value="Genomic_DNA"/>
</dbReference>